<keyword evidence="2" id="KW-0808">Transferase</keyword>
<dbReference type="InterPro" id="IPR052700">
    <property type="entry name" value="Carb_kinase_PfkB-like"/>
</dbReference>
<evidence type="ECO:0000313" key="5">
    <source>
        <dbReference type="EMBL" id="QQZ10123.1"/>
    </source>
</evidence>
<dbReference type="Gene3D" id="3.40.1190.20">
    <property type="match status" value="1"/>
</dbReference>
<reference evidence="5 6" key="1">
    <citation type="submission" date="2020-11" db="EMBL/GenBank/DDBJ databases">
        <title>Taxonomic evaluation of the Bacillus sporothermodurans group of bacteria based on whole genome sequences.</title>
        <authorList>
            <person name="Fiedler G."/>
            <person name="Herbstmann A.-D."/>
            <person name="Doll E."/>
            <person name="Wenning M."/>
            <person name="Brinks E."/>
            <person name="Kabisch J."/>
            <person name="Breitenwieser F."/>
            <person name="Lappann M."/>
            <person name="Boehnlein C."/>
            <person name="Franz C."/>
        </authorList>
    </citation>
    <scope>NUCLEOTIDE SEQUENCE [LARGE SCALE GENOMIC DNA]</scope>
    <source>
        <strain evidence="5 6">JCM 19841</strain>
    </source>
</reference>
<keyword evidence="3 5" id="KW-0418">Kinase</keyword>
<organism evidence="5 6">
    <name type="scientific">Heyndrickxia vini</name>
    <dbReference type="NCBI Taxonomy" id="1476025"/>
    <lineage>
        <taxon>Bacteria</taxon>
        <taxon>Bacillati</taxon>
        <taxon>Bacillota</taxon>
        <taxon>Bacilli</taxon>
        <taxon>Bacillales</taxon>
        <taxon>Bacillaceae</taxon>
        <taxon>Heyndrickxia</taxon>
    </lineage>
</organism>
<evidence type="ECO:0000256" key="1">
    <source>
        <dbReference type="ARBA" id="ARBA00010688"/>
    </source>
</evidence>
<comment type="similarity">
    <text evidence="1">Belongs to the carbohydrate kinase PfkB family.</text>
</comment>
<dbReference type="EMBL" id="CP065425">
    <property type="protein sequence ID" value="QQZ10123.1"/>
    <property type="molecule type" value="Genomic_DNA"/>
</dbReference>
<dbReference type="CDD" id="cd01166">
    <property type="entry name" value="KdgK"/>
    <property type="match status" value="1"/>
</dbReference>
<protein>
    <submittedName>
        <fullName evidence="5">Sugar kinase</fullName>
    </submittedName>
</protein>
<accession>A0ABX7E4A9</accession>
<dbReference type="RefSeq" id="WP_202779067.1">
    <property type="nucleotide sequence ID" value="NZ_CP065425.1"/>
</dbReference>
<dbReference type="Pfam" id="PF00294">
    <property type="entry name" value="PfkB"/>
    <property type="match status" value="1"/>
</dbReference>
<proteinExistence type="inferred from homology"/>
<feature type="domain" description="Carbohydrate kinase PfkB" evidence="4">
    <location>
        <begin position="4"/>
        <end position="315"/>
    </location>
</feature>
<dbReference type="InterPro" id="IPR029056">
    <property type="entry name" value="Ribokinase-like"/>
</dbReference>
<dbReference type="Proteomes" id="UP000595691">
    <property type="component" value="Chromosome"/>
</dbReference>
<gene>
    <name evidence="5" type="ORF">I5776_03955</name>
</gene>
<evidence type="ECO:0000259" key="4">
    <source>
        <dbReference type="Pfam" id="PF00294"/>
    </source>
</evidence>
<dbReference type="GO" id="GO:0016301">
    <property type="term" value="F:kinase activity"/>
    <property type="evidence" value="ECO:0007669"/>
    <property type="project" value="UniProtKB-KW"/>
</dbReference>
<dbReference type="SUPFAM" id="SSF53613">
    <property type="entry name" value="Ribokinase-like"/>
    <property type="match status" value="1"/>
</dbReference>
<evidence type="ECO:0000256" key="2">
    <source>
        <dbReference type="ARBA" id="ARBA00022679"/>
    </source>
</evidence>
<name>A0ABX7E4A9_9BACI</name>
<dbReference type="PANTHER" id="PTHR43320:SF2">
    <property type="entry name" value="2-DEHYDRO-3-DEOXYGLUCONOKINASE_2-DEHYDRO-3-DEOXYGALACTONOKINASE"/>
    <property type="match status" value="1"/>
</dbReference>
<evidence type="ECO:0000313" key="6">
    <source>
        <dbReference type="Proteomes" id="UP000595691"/>
    </source>
</evidence>
<evidence type="ECO:0000256" key="3">
    <source>
        <dbReference type="ARBA" id="ARBA00022777"/>
    </source>
</evidence>
<dbReference type="InterPro" id="IPR011611">
    <property type="entry name" value="PfkB_dom"/>
</dbReference>
<dbReference type="PANTHER" id="PTHR43320">
    <property type="entry name" value="SUGAR KINASE"/>
    <property type="match status" value="1"/>
</dbReference>
<keyword evidence="6" id="KW-1185">Reference proteome</keyword>
<sequence>MGNEILAFGEVMMRLEVPNFKKLEQSRTLDYLFSGTSVNVLSALGKYGHHTRLITKLPSNSLGDAAASYLQSLGINTSSIIRGGEFLGMYFLEQGFGLRPSKVTYSNRRESAFCQSTIGEYPYDQLFQDASLIHFCGISLAVTENVRHTVIEMATEAKRRGITVSFDCNYRPKLWESYEIAKPLYEKMLALADICFMTEKDAKYILGMNSRETTRKDQLETLLPKVMETYKIHTIAGTIRDIISIGKHELTGYIIKNGTIHYSKTHRFQVLDRVGCGDAFASGILHGFIENMEEKQTVELAAAASALAHTTYGDSPISTIEEIQQALETNQIELER</sequence>